<dbReference type="SUPFAM" id="SSF51905">
    <property type="entry name" value="FAD/NAD(P)-binding domain"/>
    <property type="match status" value="1"/>
</dbReference>
<evidence type="ECO:0000256" key="2">
    <source>
        <dbReference type="SAM" id="SignalP"/>
    </source>
</evidence>
<dbReference type="Proteomes" id="UP001055115">
    <property type="component" value="Unassembled WGS sequence"/>
</dbReference>
<protein>
    <submittedName>
        <fullName evidence="4">Dehydrogenase xptC</fullName>
    </submittedName>
</protein>
<evidence type="ECO:0000259" key="3">
    <source>
        <dbReference type="Pfam" id="PF00732"/>
    </source>
</evidence>
<dbReference type="Gene3D" id="3.50.50.60">
    <property type="entry name" value="FAD/NAD(P)-binding domain"/>
    <property type="match status" value="1"/>
</dbReference>
<feature type="signal peptide" evidence="2">
    <location>
        <begin position="1"/>
        <end position="21"/>
    </location>
</feature>
<dbReference type="RefSeq" id="XP_049129685.1">
    <property type="nucleotide sequence ID" value="XM_049273728.1"/>
</dbReference>
<feature type="chain" id="PRO_5041204916" evidence="2">
    <location>
        <begin position="22"/>
        <end position="171"/>
    </location>
</feature>
<dbReference type="GO" id="GO:0050660">
    <property type="term" value="F:flavin adenine dinucleotide binding"/>
    <property type="evidence" value="ECO:0007669"/>
    <property type="project" value="InterPro"/>
</dbReference>
<dbReference type="GO" id="GO:0044550">
    <property type="term" value="P:secondary metabolite biosynthetic process"/>
    <property type="evidence" value="ECO:0007669"/>
    <property type="project" value="TreeGrafter"/>
</dbReference>
<reference evidence="4 5" key="1">
    <citation type="submission" date="2022-03" db="EMBL/GenBank/DDBJ databases">
        <title>Genome data of Colletotrichum spp.</title>
        <authorList>
            <person name="Utami Y.D."/>
            <person name="Hiruma K."/>
        </authorList>
    </citation>
    <scope>NUCLEOTIDE SEQUENCE [LARGE SCALE GENOMIC DNA]</scope>
    <source>
        <strain evidence="4 5">MAFF 239500</strain>
    </source>
</reference>
<dbReference type="EMBL" id="BQXU01000019">
    <property type="protein sequence ID" value="GKT47335.1"/>
    <property type="molecule type" value="Genomic_DNA"/>
</dbReference>
<dbReference type="GO" id="GO:0016614">
    <property type="term" value="F:oxidoreductase activity, acting on CH-OH group of donors"/>
    <property type="evidence" value="ECO:0007669"/>
    <property type="project" value="InterPro"/>
</dbReference>
<dbReference type="Gene3D" id="3.30.560.10">
    <property type="entry name" value="Glucose Oxidase, domain 3"/>
    <property type="match status" value="1"/>
</dbReference>
<keyword evidence="5" id="KW-1185">Reference proteome</keyword>
<evidence type="ECO:0000313" key="4">
    <source>
        <dbReference type="EMBL" id="GKT47335.1"/>
    </source>
</evidence>
<dbReference type="PANTHER" id="PTHR11552:SF115">
    <property type="entry name" value="DEHYDROGENASE XPTC-RELATED"/>
    <property type="match status" value="1"/>
</dbReference>
<evidence type="ECO:0000256" key="1">
    <source>
        <dbReference type="ARBA" id="ARBA00010790"/>
    </source>
</evidence>
<organism evidence="4 5">
    <name type="scientific">Colletotrichum spaethianum</name>
    <dbReference type="NCBI Taxonomy" id="700344"/>
    <lineage>
        <taxon>Eukaryota</taxon>
        <taxon>Fungi</taxon>
        <taxon>Dikarya</taxon>
        <taxon>Ascomycota</taxon>
        <taxon>Pezizomycotina</taxon>
        <taxon>Sordariomycetes</taxon>
        <taxon>Hypocreomycetidae</taxon>
        <taxon>Glomerellales</taxon>
        <taxon>Glomerellaceae</taxon>
        <taxon>Colletotrichum</taxon>
        <taxon>Colletotrichum spaethianum species complex</taxon>
    </lineage>
</organism>
<dbReference type="InterPro" id="IPR036188">
    <property type="entry name" value="FAD/NAD-bd_sf"/>
</dbReference>
<comment type="caution">
    <text evidence="4">The sequence shown here is derived from an EMBL/GenBank/DDBJ whole genome shotgun (WGS) entry which is preliminary data.</text>
</comment>
<name>A0AA37LJP3_9PEZI</name>
<evidence type="ECO:0000313" key="5">
    <source>
        <dbReference type="Proteomes" id="UP001055115"/>
    </source>
</evidence>
<gene>
    <name evidence="4" type="ORF">ColSpa_07516</name>
</gene>
<proteinExistence type="inferred from homology"/>
<dbReference type="Pfam" id="PF00732">
    <property type="entry name" value="GMC_oxred_N"/>
    <property type="match status" value="1"/>
</dbReference>
<dbReference type="AlphaFoldDB" id="A0AA37LJP3"/>
<dbReference type="InterPro" id="IPR012132">
    <property type="entry name" value="GMC_OxRdtase"/>
</dbReference>
<feature type="domain" description="Glucose-methanol-choline oxidoreductase N-terminal" evidence="3">
    <location>
        <begin position="37"/>
        <end position="162"/>
    </location>
</feature>
<dbReference type="InterPro" id="IPR000172">
    <property type="entry name" value="GMC_OxRdtase_N"/>
</dbReference>
<sequence>MNYALVLFCFISWTLLPFSASLHITSQTVAKFLLDEYDYIVVGGGISGLVVANRLSEDLNTTVLVIESGELSSDGRESKVVAPGYIGLLPPSPYGKSVETAPQTFLDGKTRSISQGRVIGGGSVTNGLCWTRGAAADFDAWEELGNPGWGWQSLLPYFKKVARASFRRLRR</sequence>
<dbReference type="GeneID" id="73328318"/>
<comment type="similarity">
    <text evidence="1">Belongs to the GMC oxidoreductase family.</text>
</comment>
<dbReference type="PANTHER" id="PTHR11552">
    <property type="entry name" value="GLUCOSE-METHANOL-CHOLINE GMC OXIDOREDUCTASE"/>
    <property type="match status" value="1"/>
</dbReference>
<accession>A0AA37LJP3</accession>
<keyword evidence="2" id="KW-0732">Signal</keyword>